<evidence type="ECO:0000313" key="2">
    <source>
        <dbReference type="Proteomes" id="UP000274358"/>
    </source>
</evidence>
<comment type="caution">
    <text evidence="1">The sequence shown here is derived from an EMBL/GenBank/DDBJ whole genome shotgun (WGS) entry which is preliminary data.</text>
</comment>
<reference evidence="1 2" key="1">
    <citation type="submission" date="2018-12" db="EMBL/GenBank/DDBJ databases">
        <title>Dyella dinghuensis sp. nov. DHOA06 and Dyella choica sp. nov. 4M-K27, isolated from forest soil.</title>
        <authorList>
            <person name="Qiu L.-H."/>
            <person name="Gao Z.-H."/>
        </authorList>
    </citation>
    <scope>NUCLEOTIDE SEQUENCE [LARGE SCALE GENOMIC DNA]</scope>
    <source>
        <strain evidence="1 2">4M-K27</strain>
    </source>
</reference>
<dbReference type="RefSeq" id="WP_126682706.1">
    <property type="nucleotide sequence ID" value="NZ_RYYV01000001.1"/>
</dbReference>
<accession>A0A3S0PR97</accession>
<proteinExistence type="predicted"/>
<dbReference type="Proteomes" id="UP000274358">
    <property type="component" value="Unassembled WGS sequence"/>
</dbReference>
<evidence type="ECO:0000313" key="1">
    <source>
        <dbReference type="EMBL" id="RUL79653.1"/>
    </source>
</evidence>
<keyword evidence="2" id="KW-1185">Reference proteome</keyword>
<name>A0A3S0PR97_9GAMM</name>
<organism evidence="1 2">
    <name type="scientific">Dyella choica</name>
    <dbReference type="NCBI Taxonomy" id="1927959"/>
    <lineage>
        <taxon>Bacteria</taxon>
        <taxon>Pseudomonadati</taxon>
        <taxon>Pseudomonadota</taxon>
        <taxon>Gammaproteobacteria</taxon>
        <taxon>Lysobacterales</taxon>
        <taxon>Rhodanobacteraceae</taxon>
        <taxon>Dyella</taxon>
    </lineage>
</organism>
<gene>
    <name evidence="1" type="ORF">EKH80_00115</name>
</gene>
<protein>
    <submittedName>
        <fullName evidence="1">Uncharacterized protein</fullName>
    </submittedName>
</protein>
<sequence>MDSPHLNYASRLNHREIDVVIEDASIIAQLADRDVLRNAQARALLRAAPLLTVLAKSEALARIVR</sequence>
<dbReference type="EMBL" id="RYYV01000001">
    <property type="protein sequence ID" value="RUL79653.1"/>
    <property type="molecule type" value="Genomic_DNA"/>
</dbReference>
<dbReference type="AlphaFoldDB" id="A0A3S0PR97"/>